<evidence type="ECO:0000256" key="2">
    <source>
        <dbReference type="ARBA" id="ARBA00011322"/>
    </source>
</evidence>
<dbReference type="PANTHER" id="PTHR32114">
    <property type="entry name" value="ABC TRANSPORTER ABCH.3"/>
    <property type="match status" value="1"/>
</dbReference>
<dbReference type="AlphaFoldDB" id="A0A1A3TVC5"/>
<evidence type="ECO:0000259" key="4">
    <source>
        <dbReference type="Pfam" id="PF02463"/>
    </source>
</evidence>
<evidence type="ECO:0000313" key="5">
    <source>
        <dbReference type="EMBL" id="OBK86352.1"/>
    </source>
</evidence>
<evidence type="ECO:0000256" key="1">
    <source>
        <dbReference type="ARBA" id="ARBA00006930"/>
    </source>
</evidence>
<organism evidence="5 6">
    <name type="scientific">Mycolicibacter sinensis (strain JDM601)</name>
    <name type="common">Mycobacterium sinense</name>
    <dbReference type="NCBI Taxonomy" id="875328"/>
    <lineage>
        <taxon>Bacteria</taxon>
        <taxon>Bacillati</taxon>
        <taxon>Actinomycetota</taxon>
        <taxon>Actinomycetes</taxon>
        <taxon>Mycobacteriales</taxon>
        <taxon>Mycobacteriaceae</taxon>
        <taxon>Mycolicibacter</taxon>
    </lineage>
</organism>
<name>A0A1A3TVC5_MYCSD</name>
<dbReference type="PANTHER" id="PTHR32114:SF2">
    <property type="entry name" value="ABC TRANSPORTER ABCH.3"/>
    <property type="match status" value="1"/>
</dbReference>
<gene>
    <name evidence="5" type="ORF">A5648_05895</name>
</gene>
<sequence length="818" mass="87727">MDGAELGGSVEAEVWELLDADEAVAEETAYVVAAALRGDDELAEQLGGDAPVPERPDAQASEGPAPLRAFLRSITVSGFRGIGPRATLELNPYYGITVISGRNGSGKSSFAEALEYALTGSSYRWANKKSQQWETSWRNLHTGEPAAISVEFAMELDDDRSGSTATVGVDWLTGTELDAARRWSQVKGKKREPVSALGWEQGLETHRPLMSYDELGGRLEDPPSALYDSLNRLLGLDMIADADGRLKDAEKQLSGPRKNANEGRTQLRQTLGSASDSRAAQVRKLIARTPYDLDAVTATTLGTKTDEAATIARLRSLAALVVPDAATAAGVANELRAAVDAYSLGADSAVKAITARATLLREALHLHADIGDGTCPVCETGSFDAAWRVAAEERLVEAEASTAKHQAMTQRLMGARSAADGFFGAVVAVPAIGGAELASLSAFNDALTRARAVPDNLSDLPTHVEVAALELTEAASALRDEAAQRAEQLEDAWAPVAREIAAWVELETAARKDDDKLDQVKAALKWLRANAEKLRERRLAPMVDQAKNIWGRMRHESNVDLGNITLEGSATRRRAVIDGTVDGVATGALSVMSQGELHALALALFIPRATTPASPFRFLVLDDPIQAMDPAKIGGFLDVLIELAKTRQVIVFSHDDRLPAAIRARSVPAQLLDVTREQGSVVVVKENDLPAGRYVRDAEALIFDDDLDDLIKRKAAPGLFRMAIEAAAHQRFFSNRAKAGVPYHESDAEWEQAMTTQKRVALALTGDASGDVSGWKSFRGHRIPTMAICGSGVHEGAVLGRGCIADLRKTVRDIVEGH</sequence>
<dbReference type="InterPro" id="IPR027417">
    <property type="entry name" value="P-loop_NTPase"/>
</dbReference>
<evidence type="ECO:0000313" key="6">
    <source>
        <dbReference type="Proteomes" id="UP000093759"/>
    </source>
</evidence>
<proteinExistence type="inferred from homology"/>
<reference evidence="6" key="1">
    <citation type="submission" date="2016-06" db="EMBL/GenBank/DDBJ databases">
        <authorList>
            <person name="Sutton G."/>
            <person name="Brinkac L."/>
            <person name="Sanka R."/>
            <person name="Adams M."/>
            <person name="Lau E."/>
            <person name="Garcia-Basteiro A."/>
            <person name="Lopez-Varela E."/>
            <person name="Palencia S."/>
        </authorList>
    </citation>
    <scope>NUCLEOTIDE SEQUENCE [LARGE SCALE GENOMIC DNA]</scope>
    <source>
        <strain evidence="6">1274684.2</strain>
    </source>
</reference>
<accession>A0A1A3TVC5</accession>
<comment type="subunit">
    <text evidence="2">Heterodimer of SbcC and SbcD.</text>
</comment>
<evidence type="ECO:0000256" key="3">
    <source>
        <dbReference type="ARBA" id="ARBA00013368"/>
    </source>
</evidence>
<dbReference type="InterPro" id="IPR003395">
    <property type="entry name" value="RecF/RecN/SMC_N"/>
</dbReference>
<dbReference type="Proteomes" id="UP000093759">
    <property type="component" value="Unassembled WGS sequence"/>
</dbReference>
<dbReference type="Pfam" id="PF02463">
    <property type="entry name" value="SMC_N"/>
    <property type="match status" value="1"/>
</dbReference>
<dbReference type="SUPFAM" id="SSF52540">
    <property type="entry name" value="P-loop containing nucleoside triphosphate hydrolases"/>
    <property type="match status" value="1"/>
</dbReference>
<dbReference type="EMBL" id="LZMF01000093">
    <property type="protein sequence ID" value="OBK86352.1"/>
    <property type="molecule type" value="Genomic_DNA"/>
</dbReference>
<comment type="similarity">
    <text evidence="1">Belongs to the SMC family. SbcC subfamily.</text>
</comment>
<dbReference type="RefSeq" id="WP_065025172.1">
    <property type="nucleotide sequence ID" value="NZ_LZMF01000093.1"/>
</dbReference>
<feature type="domain" description="RecF/RecN/SMC N-terminal" evidence="4">
    <location>
        <begin position="70"/>
        <end position="658"/>
    </location>
</feature>
<comment type="caution">
    <text evidence="5">The sequence shown here is derived from an EMBL/GenBank/DDBJ whole genome shotgun (WGS) entry which is preliminary data.</text>
</comment>
<protein>
    <recommendedName>
        <fullName evidence="3">Nuclease SbcCD subunit C</fullName>
    </recommendedName>
</protein>
<dbReference type="Gene3D" id="3.40.50.300">
    <property type="entry name" value="P-loop containing nucleotide triphosphate hydrolases"/>
    <property type="match status" value="2"/>
</dbReference>